<comment type="caution">
    <text evidence="6">The sequence shown here is derived from an EMBL/GenBank/DDBJ whole genome shotgun (WGS) entry which is preliminary data.</text>
</comment>
<dbReference type="InterPro" id="IPR008929">
    <property type="entry name" value="Chondroitin_lyas"/>
</dbReference>
<evidence type="ECO:0000256" key="2">
    <source>
        <dbReference type="ARBA" id="ARBA00022729"/>
    </source>
</evidence>
<sequence length="1266" mass="139424">MERYCGVTDLNCHGADCDKVEVSVVERAFNQKHREKGIFLQNMAKSPKGTKASGKGIPIPVVFSQTDRWSIIPRIGEAPIIDGSLDEAVWSRASRMSGFRTAYANDPVCTDSDTEIRLACDDSCLFIGIAGRRAAGEREASERIDILLSAPQRPDRFFHIPLDITTGPREMTTAYGHGVKFLERPEHVRSALRSGSEGWTLEVAVPVASVMEREPLPGDEWRINVIRCCGIAASRPLSSLIPIRHCSIIDLGQPASGYSVRIDVLPEGRMGRLYWQRLPGRDEASRPEPWLPARAALLYGGFTEKRLCLDAEELGGCGIASAELTWRTPSDERIAIPEFELDAAAGTITFRHPKPLEVGSYELQMNVTDRTNRQRMLVLSFDSRALIEAGESLYVPPPAADARIVEAETPSEEVGRLLELIPPQPGFIFGGDPERPELYAGDKLFRWDPGDPFALVSARTGTTYPNDRFPEDKAFVVHNRKGEKVRVPYYEDANGRRYSMTGLLWYEQKIYALRQTSMLAKKDPLGAARLLNGWADAYEGWVPTNDYPWGCYPTEGNAGPPYHYWGGVWSRWSTSDLGELRHLAEAYAEVRKTNALELLSKETGVDVDRKIVEGIFRPSFEFFDSFPNGNHNNDYHNWIGLIALSRAVGHPRYVHQALERIRSFVSGRFLFDGFFGEVCVSYHTQSTGGLRTAIAAAKGWSDPQGYVSPRTGRSVNDLDLERDYPVLQAFDRIIANIVYPDGHYFPIQDTWAFSKSRSPDPAGASLFLPAAGIAKLTLGAHERQMQLYMSYVPKYGHDHLDPLNLALFACGQELLPDIGYTHTLYRQWTRSTMCHNTVVVDGKDMDRNSGADGGRLLLFASIGADVQVMRASQENAYPGLREYGREAWLIGFGGDACGTGGTDGAGYVVDLFRVQGGNRHEYTLNGDANRDSVMETNVPLSPYGPYLLPPGTKITPPTGELEQGDAEGQYYGYMYVQDVQRAEIGNSGYEATLKTSGEGRLKVIGLDGSGGSGERSELFLGKAPSLRATRLHDKSMDNNVEAVRYSMPKLVVRKEGADLRSRFVHVMEPYSDGRAPRIRRAELLQPEQSGEGDVALAVTYGSTTDIILSSGSAGRSQPLVAGDISLSGGVGLIRLENGAVAQMVLIGGTMLRKGDSAIHGEGPTEGVVESVLRKADGDPVDALVTGTAVPDDTAGRCVVVTHPDGSTNGYPILDIVREEGRTLLLIDGTDPGFTIREDGGSEMMFYPFKKWNGPHRFRIDNVVRLR</sequence>
<evidence type="ECO:0000256" key="4">
    <source>
        <dbReference type="ARBA" id="ARBA00023239"/>
    </source>
</evidence>
<dbReference type="AlphaFoldDB" id="A0A5C4TCH2"/>
<dbReference type="OrthoDB" id="7335480at2"/>
<keyword evidence="3" id="KW-0574">Periplasm</keyword>
<dbReference type="SUPFAM" id="SSF49344">
    <property type="entry name" value="CBD9-like"/>
    <property type="match status" value="1"/>
</dbReference>
<evidence type="ECO:0000313" key="7">
    <source>
        <dbReference type="Proteomes" id="UP000307943"/>
    </source>
</evidence>
<reference evidence="6 7" key="1">
    <citation type="submission" date="2019-05" db="EMBL/GenBank/DDBJ databases">
        <title>We sequenced the genome of Paenibacillus hemerocallicola KCTC 33185 for further insight into its adaptation and study the phylogeny of Paenibacillus.</title>
        <authorList>
            <person name="Narsing Rao M.P."/>
        </authorList>
    </citation>
    <scope>NUCLEOTIDE SEQUENCE [LARGE SCALE GENOMIC DNA]</scope>
    <source>
        <strain evidence="6 7">KCTC 33185</strain>
    </source>
</reference>
<dbReference type="GO" id="GO:0042597">
    <property type="term" value="C:periplasmic space"/>
    <property type="evidence" value="ECO:0007669"/>
    <property type="project" value="UniProtKB-SubCell"/>
</dbReference>
<proteinExistence type="predicted"/>
<dbReference type="InterPro" id="IPR012480">
    <property type="entry name" value="Hepar_II_III_C"/>
</dbReference>
<dbReference type="Gene3D" id="2.60.40.1190">
    <property type="match status" value="1"/>
</dbReference>
<dbReference type="EMBL" id="VDCQ01000009">
    <property type="protein sequence ID" value="TNJ66661.1"/>
    <property type="molecule type" value="Genomic_DNA"/>
</dbReference>
<evidence type="ECO:0000313" key="6">
    <source>
        <dbReference type="EMBL" id="TNJ66661.1"/>
    </source>
</evidence>
<dbReference type="Pfam" id="PF07940">
    <property type="entry name" value="Hepar_II_III_C"/>
    <property type="match status" value="1"/>
</dbReference>
<dbReference type="PANTHER" id="PTHR39210">
    <property type="entry name" value="HEPARIN-SULFATE LYASE"/>
    <property type="match status" value="1"/>
</dbReference>
<gene>
    <name evidence="6" type="ORF">FE784_08830</name>
</gene>
<dbReference type="PANTHER" id="PTHR39210:SF1">
    <property type="entry name" value="HEPARIN-SULFATE LYASE"/>
    <property type="match status" value="1"/>
</dbReference>
<dbReference type="Proteomes" id="UP000307943">
    <property type="component" value="Unassembled WGS sequence"/>
</dbReference>
<dbReference type="Gene3D" id="2.70.98.70">
    <property type="match status" value="1"/>
</dbReference>
<keyword evidence="4" id="KW-0456">Lyase</keyword>
<protein>
    <recommendedName>
        <fullName evidence="5">Heparinase II/III-like C-terminal domain-containing protein</fullName>
    </recommendedName>
</protein>
<organism evidence="6 7">
    <name type="scientific">Paenibacillus hemerocallicola</name>
    <dbReference type="NCBI Taxonomy" id="1172614"/>
    <lineage>
        <taxon>Bacteria</taxon>
        <taxon>Bacillati</taxon>
        <taxon>Bacillota</taxon>
        <taxon>Bacilli</taxon>
        <taxon>Bacillales</taxon>
        <taxon>Paenibacillaceae</taxon>
        <taxon>Paenibacillus</taxon>
    </lineage>
</organism>
<keyword evidence="7" id="KW-1185">Reference proteome</keyword>
<feature type="domain" description="Heparinase II/III-like C-terminal" evidence="5">
    <location>
        <begin position="765"/>
        <end position="845"/>
    </location>
</feature>
<dbReference type="SUPFAM" id="SSF48230">
    <property type="entry name" value="Chondroitin AC/alginate lyase"/>
    <property type="match status" value="1"/>
</dbReference>
<accession>A0A5C4TCH2</accession>
<keyword evidence="2" id="KW-0732">Signal</keyword>
<evidence type="ECO:0000256" key="3">
    <source>
        <dbReference type="ARBA" id="ARBA00022764"/>
    </source>
</evidence>
<comment type="subcellular location">
    <subcellularLocation>
        <location evidence="1">Periplasm</location>
    </subcellularLocation>
</comment>
<evidence type="ECO:0000259" key="5">
    <source>
        <dbReference type="Pfam" id="PF07940"/>
    </source>
</evidence>
<name>A0A5C4TCH2_9BACL</name>
<evidence type="ECO:0000256" key="1">
    <source>
        <dbReference type="ARBA" id="ARBA00004418"/>
    </source>
</evidence>
<dbReference type="Gene3D" id="1.50.10.100">
    <property type="entry name" value="Chondroitin AC/alginate lyase"/>
    <property type="match status" value="1"/>
</dbReference>
<dbReference type="GO" id="GO:0016829">
    <property type="term" value="F:lyase activity"/>
    <property type="evidence" value="ECO:0007669"/>
    <property type="project" value="UniProtKB-KW"/>
</dbReference>